<sequence>NDRYRDTSAENIEDLKHVTSHDQSLKTTEPKINTKTTPQEQPSYSDGELQSVGEYQNISNVNTYSQKDNSSTSLKKEESDHQTGNLNFVDVPNNSKGAYILNEEKKSIEHDLSLISKNKEIFDENTDTVVDKKMMLTSSSPRNDHKNLEVPDTPVELENQLNDESSNTAVPFDASYRFGFSVDGQARNEEADSNGYVQGNYSYVDSNGLLNIVEYEAGAGLGFVIKRITQKELELKKPVQQLNVENLSTTVENKATTSKHQATSSDKGGDNKNIQAGSVPPDDDVNKPVSLQVVLDVAGIRRATAFSEENNRTNVMSKQIVKHPLNKDAEVPDKKLQMVSDGSYAFTYKIGDHFRQESVDSRGNVRSNYQFKTKENGKTVLVSVTKTVIDPDNKYLDEDEAIDKYPSRNNLKNAYVSEQTQEEDKIDSTSDLSSQNSRLLLTNKKRNIRRQVNPNIKATRILRRNVPRYKHSSNLFQTHTKHEPSSHVNVQENTNMNEDMDGMTTHNSKTESVETRPPIATAPFRGYVKYKRNTLFNGYRS</sequence>
<reference evidence="3" key="1">
    <citation type="submission" date="2015-11" db="EMBL/GenBank/DDBJ databases">
        <title>De novo transcriptome assembly of four potential Pierce s Disease insect vectors from Arizona vineyards.</title>
        <authorList>
            <person name="Tassone E.E."/>
        </authorList>
    </citation>
    <scope>NUCLEOTIDE SEQUENCE</scope>
</reference>
<proteinExistence type="predicted"/>
<gene>
    <name evidence="3" type="ORF">g.27929</name>
</gene>
<name>A0A1B6GE83_9HEMI</name>
<dbReference type="PROSITE" id="PS51155">
    <property type="entry name" value="CHIT_BIND_RR_2"/>
    <property type="match status" value="1"/>
</dbReference>
<dbReference type="AlphaFoldDB" id="A0A1B6GE83"/>
<feature type="compositionally biased region" description="Polar residues" evidence="2">
    <location>
        <begin position="251"/>
        <end position="276"/>
    </location>
</feature>
<dbReference type="PANTHER" id="PTHR10380:SF224">
    <property type="entry name" value="CUTICULAR PROTEIN 12A"/>
    <property type="match status" value="1"/>
</dbReference>
<feature type="region of interest" description="Disordered" evidence="2">
    <location>
        <begin position="412"/>
        <end position="434"/>
    </location>
</feature>
<dbReference type="InterPro" id="IPR050468">
    <property type="entry name" value="Cuticle_Struct_Prot"/>
</dbReference>
<dbReference type="EMBL" id="GECZ01009020">
    <property type="protein sequence ID" value="JAS60749.1"/>
    <property type="molecule type" value="Transcribed_RNA"/>
</dbReference>
<feature type="compositionally biased region" description="Basic and acidic residues" evidence="2">
    <location>
        <begin position="1"/>
        <end position="24"/>
    </location>
</feature>
<feature type="region of interest" description="Disordered" evidence="2">
    <location>
        <begin position="251"/>
        <end position="286"/>
    </location>
</feature>
<dbReference type="Pfam" id="PF00379">
    <property type="entry name" value="Chitin_bind_4"/>
    <property type="match status" value="1"/>
</dbReference>
<dbReference type="PANTHER" id="PTHR10380">
    <property type="entry name" value="CUTICLE PROTEIN"/>
    <property type="match status" value="1"/>
</dbReference>
<dbReference type="GO" id="GO:0008010">
    <property type="term" value="F:structural constituent of chitin-based larval cuticle"/>
    <property type="evidence" value="ECO:0007669"/>
    <property type="project" value="TreeGrafter"/>
</dbReference>
<feature type="compositionally biased region" description="Polar residues" evidence="2">
    <location>
        <begin position="25"/>
        <end position="44"/>
    </location>
</feature>
<accession>A0A1B6GE83</accession>
<protein>
    <submittedName>
        <fullName evidence="3">Uncharacterized protein</fullName>
    </submittedName>
</protein>
<organism evidence="3">
    <name type="scientific">Cuerna arida</name>
    <dbReference type="NCBI Taxonomy" id="1464854"/>
    <lineage>
        <taxon>Eukaryota</taxon>
        <taxon>Metazoa</taxon>
        <taxon>Ecdysozoa</taxon>
        <taxon>Arthropoda</taxon>
        <taxon>Hexapoda</taxon>
        <taxon>Insecta</taxon>
        <taxon>Pterygota</taxon>
        <taxon>Neoptera</taxon>
        <taxon>Paraneoptera</taxon>
        <taxon>Hemiptera</taxon>
        <taxon>Auchenorrhyncha</taxon>
        <taxon>Membracoidea</taxon>
        <taxon>Cicadellidae</taxon>
        <taxon>Cicadellinae</taxon>
        <taxon>Proconiini</taxon>
        <taxon>Cuerna</taxon>
    </lineage>
</organism>
<feature type="compositionally biased region" description="Polar residues" evidence="2">
    <location>
        <begin position="53"/>
        <end position="73"/>
    </location>
</feature>
<feature type="non-terminal residue" evidence="3">
    <location>
        <position position="1"/>
    </location>
</feature>
<dbReference type="GO" id="GO:0062129">
    <property type="term" value="C:chitin-based extracellular matrix"/>
    <property type="evidence" value="ECO:0007669"/>
    <property type="project" value="TreeGrafter"/>
</dbReference>
<keyword evidence="1" id="KW-0193">Cuticle</keyword>
<feature type="region of interest" description="Disordered" evidence="2">
    <location>
        <begin position="1"/>
        <end position="90"/>
    </location>
</feature>
<dbReference type="InterPro" id="IPR000618">
    <property type="entry name" value="Insect_cuticle"/>
</dbReference>
<evidence type="ECO:0000256" key="2">
    <source>
        <dbReference type="SAM" id="MobiDB-lite"/>
    </source>
</evidence>
<evidence type="ECO:0000313" key="3">
    <source>
        <dbReference type="EMBL" id="JAS60749.1"/>
    </source>
</evidence>
<evidence type="ECO:0000256" key="1">
    <source>
        <dbReference type="PROSITE-ProRule" id="PRU00497"/>
    </source>
</evidence>